<dbReference type="AlphaFoldDB" id="A0A1I7W2E9"/>
<evidence type="ECO:0000256" key="5">
    <source>
        <dbReference type="ARBA" id="ARBA00022679"/>
    </source>
</evidence>
<keyword evidence="7" id="KW-0812">Transmembrane</keyword>
<dbReference type="WBParaSite" id="EN70_8914">
    <property type="protein sequence ID" value="EN70_8914"/>
    <property type="gene ID" value="EN70_8914"/>
</dbReference>
<dbReference type="InterPro" id="IPR055270">
    <property type="entry name" value="Glyco_tran_10_C"/>
</dbReference>
<dbReference type="PANTHER" id="PTHR48438:SF1">
    <property type="entry name" value="ALPHA-(1,3)-FUCOSYLTRANSFERASE C-RELATED"/>
    <property type="match status" value="1"/>
</dbReference>
<organism evidence="9 10">
    <name type="scientific">Loa loa</name>
    <name type="common">Eye worm</name>
    <name type="synonym">Filaria loa</name>
    <dbReference type="NCBI Taxonomy" id="7209"/>
    <lineage>
        <taxon>Eukaryota</taxon>
        <taxon>Metazoa</taxon>
        <taxon>Ecdysozoa</taxon>
        <taxon>Nematoda</taxon>
        <taxon>Chromadorea</taxon>
        <taxon>Rhabditida</taxon>
        <taxon>Spirurina</taxon>
        <taxon>Spiruromorpha</taxon>
        <taxon>Filarioidea</taxon>
        <taxon>Onchocercidae</taxon>
        <taxon>Loa</taxon>
    </lineage>
</organism>
<evidence type="ECO:0000256" key="2">
    <source>
        <dbReference type="ARBA" id="ARBA00004922"/>
    </source>
</evidence>
<comment type="similarity">
    <text evidence="3 7">Belongs to the glycosyltransferase 10 family.</text>
</comment>
<dbReference type="STRING" id="7209.A0A1I7W2E9"/>
<dbReference type="Pfam" id="PF00852">
    <property type="entry name" value="Glyco_transf_10"/>
    <property type="match status" value="1"/>
</dbReference>
<evidence type="ECO:0000313" key="9">
    <source>
        <dbReference type="Proteomes" id="UP000095285"/>
    </source>
</evidence>
<comment type="subcellular location">
    <subcellularLocation>
        <location evidence="1">Golgi apparatus membrane</location>
        <topology evidence="1">Single-pass type II membrane protein</topology>
    </subcellularLocation>
    <subcellularLocation>
        <location evidence="7">Golgi apparatus</location>
        <location evidence="7">Golgi stack membrane</location>
        <topology evidence="7">Single-pass type II membrane protein</topology>
    </subcellularLocation>
</comment>
<keyword evidence="6 7" id="KW-0333">Golgi apparatus</keyword>
<keyword evidence="7" id="KW-1133">Transmembrane helix</keyword>
<evidence type="ECO:0000259" key="8">
    <source>
        <dbReference type="Pfam" id="PF00852"/>
    </source>
</evidence>
<evidence type="ECO:0000256" key="6">
    <source>
        <dbReference type="ARBA" id="ARBA00023034"/>
    </source>
</evidence>
<dbReference type="Gene3D" id="3.40.50.11660">
    <property type="entry name" value="Glycosyl transferase family 10, C-terminal domain"/>
    <property type="match status" value="1"/>
</dbReference>
<protein>
    <recommendedName>
        <fullName evidence="7">Fucosyltransferase</fullName>
        <ecNumber evidence="7">2.4.1.-</ecNumber>
    </recommendedName>
</protein>
<evidence type="ECO:0000313" key="10">
    <source>
        <dbReference type="WBParaSite" id="EN70_8914"/>
    </source>
</evidence>
<keyword evidence="4 7" id="KW-0328">Glycosyltransferase</keyword>
<dbReference type="GO" id="GO:0032580">
    <property type="term" value="C:Golgi cisterna membrane"/>
    <property type="evidence" value="ECO:0007669"/>
    <property type="project" value="UniProtKB-SubCell"/>
</dbReference>
<keyword evidence="5 7" id="KW-0808">Transferase</keyword>
<dbReference type="PANTHER" id="PTHR48438">
    <property type="entry name" value="ALPHA-(1,3)-FUCOSYLTRANSFERASE C-RELATED"/>
    <property type="match status" value="1"/>
</dbReference>
<dbReference type="EC" id="2.4.1.-" evidence="7"/>
<evidence type="ECO:0000256" key="7">
    <source>
        <dbReference type="RuleBase" id="RU003832"/>
    </source>
</evidence>
<dbReference type="SUPFAM" id="SSF53756">
    <property type="entry name" value="UDP-Glycosyltransferase/glycogen phosphorylase"/>
    <property type="match status" value="1"/>
</dbReference>
<sequence>MTSVIRCLKQSLYRFRYFLLIFTGIYSLIVLSGGVINHKLQRKEIDKSNDMLMKQAIDNQQLNRRKIHEQESNSHITMNAISLYSSQYGVIMIENIVGEDPIVTRQRFIPPKNIDKSVKIIELSYGITQISDINMGGCKEWNCKESAANYLIDNDLSFNLSLNFIRNSPISSPYGYTVKLAKASKPLGSLINDDIIRNKTIPIAWFKYLTVDIFGSCGDMYCGYNVSCDSLLNNVYYFYLAFENSICKDYITEKLWKHGYGHDIIPIVLKRSIVEPYVPPNSFIAIDDFTTIHDLANYLKYLMHNLLAYRKYFEWRRNYKVLYLDGNIHDQLERPWGFCQLCRLLWMNPRPKYMIENLTDFWNNSCESSGTLVNEILQEEKKLTNI</sequence>
<reference evidence="9" key="1">
    <citation type="submission" date="2012-04" db="EMBL/GenBank/DDBJ databases">
        <title>The Genome Sequence of Loa loa.</title>
        <authorList>
            <consortium name="The Broad Institute Genome Sequencing Platform"/>
            <consortium name="Broad Institute Genome Sequencing Center for Infectious Disease"/>
            <person name="Nutman T.B."/>
            <person name="Fink D.L."/>
            <person name="Russ C."/>
            <person name="Young S."/>
            <person name="Zeng Q."/>
            <person name="Gargeya S."/>
            <person name="Alvarado L."/>
            <person name="Berlin A."/>
            <person name="Chapman S.B."/>
            <person name="Chen Z."/>
            <person name="Freedman E."/>
            <person name="Gellesch M."/>
            <person name="Goldberg J."/>
            <person name="Griggs A."/>
            <person name="Gujja S."/>
            <person name="Heilman E.R."/>
            <person name="Heiman D."/>
            <person name="Howarth C."/>
            <person name="Mehta T."/>
            <person name="Neiman D."/>
            <person name="Pearson M."/>
            <person name="Roberts A."/>
            <person name="Saif S."/>
            <person name="Shea T."/>
            <person name="Shenoy N."/>
            <person name="Sisk P."/>
            <person name="Stolte C."/>
            <person name="Sykes S."/>
            <person name="White J."/>
            <person name="Yandava C."/>
            <person name="Haas B."/>
            <person name="Henn M.R."/>
            <person name="Nusbaum C."/>
            <person name="Birren B."/>
        </authorList>
    </citation>
    <scope>NUCLEOTIDE SEQUENCE [LARGE SCALE GENOMIC DNA]</scope>
</reference>
<evidence type="ECO:0000256" key="4">
    <source>
        <dbReference type="ARBA" id="ARBA00022676"/>
    </source>
</evidence>
<keyword evidence="7" id="KW-0472">Membrane</keyword>
<feature type="domain" description="Fucosyltransferase C-terminal" evidence="8">
    <location>
        <begin position="207"/>
        <end position="360"/>
    </location>
</feature>
<dbReference type="InterPro" id="IPR038577">
    <property type="entry name" value="GT10-like_C_sf"/>
</dbReference>
<reference evidence="10" key="2">
    <citation type="submission" date="2016-11" db="UniProtKB">
        <authorList>
            <consortium name="WormBaseParasite"/>
        </authorList>
    </citation>
    <scope>IDENTIFICATION</scope>
</reference>
<dbReference type="eggNOG" id="KOG2619">
    <property type="taxonomic scope" value="Eukaryota"/>
</dbReference>
<proteinExistence type="inferred from homology"/>
<dbReference type="InterPro" id="IPR001503">
    <property type="entry name" value="Glyco_trans_10"/>
</dbReference>
<name>A0A1I7W2E9_LOALO</name>
<dbReference type="GO" id="GO:0000139">
    <property type="term" value="C:Golgi membrane"/>
    <property type="evidence" value="ECO:0007669"/>
    <property type="project" value="UniProtKB-SubCell"/>
</dbReference>
<dbReference type="GO" id="GO:0008417">
    <property type="term" value="F:fucosyltransferase activity"/>
    <property type="evidence" value="ECO:0007669"/>
    <property type="project" value="InterPro"/>
</dbReference>
<dbReference type="Proteomes" id="UP000095285">
    <property type="component" value="Unassembled WGS sequence"/>
</dbReference>
<evidence type="ECO:0000256" key="1">
    <source>
        <dbReference type="ARBA" id="ARBA00004323"/>
    </source>
</evidence>
<feature type="transmembrane region" description="Helical" evidence="7">
    <location>
        <begin position="15"/>
        <end position="36"/>
    </location>
</feature>
<accession>A0A1I7W2E9</accession>
<comment type="pathway">
    <text evidence="2">Protein modification; protein glycosylation.</text>
</comment>
<keyword evidence="9" id="KW-1185">Reference proteome</keyword>
<dbReference type="UniPathway" id="UPA00378"/>
<evidence type="ECO:0000256" key="3">
    <source>
        <dbReference type="ARBA" id="ARBA00008919"/>
    </source>
</evidence>